<comment type="caution">
    <text evidence="3">The sequence shown here is derived from an EMBL/GenBank/DDBJ whole genome shotgun (WGS) entry which is preliminary data.</text>
</comment>
<dbReference type="GO" id="GO:0016787">
    <property type="term" value="F:hydrolase activity"/>
    <property type="evidence" value="ECO:0007669"/>
    <property type="project" value="UniProtKB-KW"/>
</dbReference>
<dbReference type="InterPro" id="IPR000868">
    <property type="entry name" value="Isochorismatase-like_dom"/>
</dbReference>
<sequence length="186" mass="19756">MKAALVIVDMQEMLIPLVRRGEELADRISSLARTARRNGTPVVALQQIGPSGTAFDPESPGARLSPRLGLDPTDVVIRKTATDAFYRTDLATLLAEWGVDTVVLTGLATDYCVDATARSALSHGLDVVLVSDGHAPAADGDPDAGLTAEQIIDRHNRILSRSVHPGGTLRLLAASDVVFGDRQKPQ</sequence>
<dbReference type="CDD" id="cd00431">
    <property type="entry name" value="cysteine_hydrolases"/>
    <property type="match status" value="1"/>
</dbReference>
<keyword evidence="4" id="KW-1185">Reference proteome</keyword>
<evidence type="ECO:0000313" key="4">
    <source>
        <dbReference type="Proteomes" id="UP000547510"/>
    </source>
</evidence>
<dbReference type="RefSeq" id="WP_184690423.1">
    <property type="nucleotide sequence ID" value="NZ_JACHJN010000003.1"/>
</dbReference>
<gene>
    <name evidence="3" type="ORF">FHS29_002174</name>
</gene>
<dbReference type="Pfam" id="PF00857">
    <property type="entry name" value="Isochorismatase"/>
    <property type="match status" value="1"/>
</dbReference>
<dbReference type="Proteomes" id="UP000547510">
    <property type="component" value="Unassembled WGS sequence"/>
</dbReference>
<dbReference type="SUPFAM" id="SSF52499">
    <property type="entry name" value="Isochorismatase-like hydrolases"/>
    <property type="match status" value="1"/>
</dbReference>
<reference evidence="3 4" key="1">
    <citation type="submission" date="2020-08" db="EMBL/GenBank/DDBJ databases">
        <title>Genomic Encyclopedia of Type Strains, Phase III (KMG-III): the genomes of soil and plant-associated and newly described type strains.</title>
        <authorList>
            <person name="Whitman W."/>
        </authorList>
    </citation>
    <scope>NUCLEOTIDE SEQUENCE [LARGE SCALE GENOMIC DNA]</scope>
    <source>
        <strain evidence="3 4">CECT 8640</strain>
    </source>
</reference>
<evidence type="ECO:0000259" key="2">
    <source>
        <dbReference type="Pfam" id="PF00857"/>
    </source>
</evidence>
<evidence type="ECO:0000256" key="1">
    <source>
        <dbReference type="ARBA" id="ARBA00022801"/>
    </source>
</evidence>
<dbReference type="AlphaFoldDB" id="A0A841CF54"/>
<name>A0A841CF54_9PSEU</name>
<dbReference type="Gene3D" id="3.40.50.850">
    <property type="entry name" value="Isochorismatase-like"/>
    <property type="match status" value="1"/>
</dbReference>
<accession>A0A841CF54</accession>
<evidence type="ECO:0000313" key="3">
    <source>
        <dbReference type="EMBL" id="MBB5955593.1"/>
    </source>
</evidence>
<dbReference type="InterPro" id="IPR036380">
    <property type="entry name" value="Isochorismatase-like_sf"/>
</dbReference>
<proteinExistence type="predicted"/>
<dbReference type="InterPro" id="IPR050272">
    <property type="entry name" value="Isochorismatase-like_hydrls"/>
</dbReference>
<dbReference type="EMBL" id="JACHJN010000003">
    <property type="protein sequence ID" value="MBB5955593.1"/>
    <property type="molecule type" value="Genomic_DNA"/>
</dbReference>
<keyword evidence="1" id="KW-0378">Hydrolase</keyword>
<organism evidence="3 4">
    <name type="scientific">Saccharothrix tamanrassetensis</name>
    <dbReference type="NCBI Taxonomy" id="1051531"/>
    <lineage>
        <taxon>Bacteria</taxon>
        <taxon>Bacillati</taxon>
        <taxon>Actinomycetota</taxon>
        <taxon>Actinomycetes</taxon>
        <taxon>Pseudonocardiales</taxon>
        <taxon>Pseudonocardiaceae</taxon>
        <taxon>Saccharothrix</taxon>
    </lineage>
</organism>
<feature type="domain" description="Isochorismatase-like" evidence="2">
    <location>
        <begin position="3"/>
        <end position="143"/>
    </location>
</feature>
<protein>
    <submittedName>
        <fullName evidence="3">Nicotinamidase-related amidase</fullName>
    </submittedName>
</protein>
<dbReference type="PANTHER" id="PTHR43540">
    <property type="entry name" value="PEROXYUREIDOACRYLATE/UREIDOACRYLATE AMIDOHYDROLASE-RELATED"/>
    <property type="match status" value="1"/>
</dbReference>